<gene>
    <name evidence="2" type="ORF">PMAYCL1PPCAC_04960</name>
</gene>
<dbReference type="PANTHER" id="PTHR38608">
    <property type="entry name" value="PROTEIN CBG07207"/>
    <property type="match status" value="1"/>
</dbReference>
<dbReference type="Proteomes" id="UP001328107">
    <property type="component" value="Unassembled WGS sequence"/>
</dbReference>
<name>A0AAN4ZBN7_9BILA</name>
<reference evidence="3" key="1">
    <citation type="submission" date="2022-10" db="EMBL/GenBank/DDBJ databases">
        <title>Genome assembly of Pristionchus species.</title>
        <authorList>
            <person name="Yoshida K."/>
            <person name="Sommer R.J."/>
        </authorList>
    </citation>
    <scope>NUCLEOTIDE SEQUENCE [LARGE SCALE GENOMIC DNA]</scope>
    <source>
        <strain evidence="3">RS5460</strain>
    </source>
</reference>
<sequence>MITMINLPTEVPVDLYASPVARISKLTSIGRPTSLPNFADLPSTPTSSKPVPSPATSEKIQYSLGLFSRRHTKSSLDYCPDGRKCKNGRPVNVQNPSKLWDELLMRKMVSRILEEIGSPVAHLQTIETFEKTNLLNNQISRSMPNLCSDDKLSTVKFCDKCNAVIHEELGLRMKIDRAATNNNKVCKNLCRDCS</sequence>
<keyword evidence="3" id="KW-1185">Reference proteome</keyword>
<dbReference type="PANTHER" id="PTHR38608:SF4">
    <property type="entry name" value="PROTEIN CBG07207"/>
    <property type="match status" value="1"/>
</dbReference>
<protein>
    <submittedName>
        <fullName evidence="2">Uncharacterized protein</fullName>
    </submittedName>
</protein>
<feature type="region of interest" description="Disordered" evidence="1">
    <location>
        <begin position="34"/>
        <end position="55"/>
    </location>
</feature>
<comment type="caution">
    <text evidence="2">The sequence shown here is derived from an EMBL/GenBank/DDBJ whole genome shotgun (WGS) entry which is preliminary data.</text>
</comment>
<accession>A0AAN4ZBN7</accession>
<feature type="compositionally biased region" description="Low complexity" evidence="1">
    <location>
        <begin position="42"/>
        <end position="55"/>
    </location>
</feature>
<evidence type="ECO:0000313" key="3">
    <source>
        <dbReference type="Proteomes" id="UP001328107"/>
    </source>
</evidence>
<dbReference type="AlphaFoldDB" id="A0AAN4ZBN7"/>
<organism evidence="2 3">
    <name type="scientific">Pristionchus mayeri</name>
    <dbReference type="NCBI Taxonomy" id="1317129"/>
    <lineage>
        <taxon>Eukaryota</taxon>
        <taxon>Metazoa</taxon>
        <taxon>Ecdysozoa</taxon>
        <taxon>Nematoda</taxon>
        <taxon>Chromadorea</taxon>
        <taxon>Rhabditida</taxon>
        <taxon>Rhabditina</taxon>
        <taxon>Diplogasteromorpha</taxon>
        <taxon>Diplogasteroidea</taxon>
        <taxon>Neodiplogasteridae</taxon>
        <taxon>Pristionchus</taxon>
    </lineage>
</organism>
<proteinExistence type="predicted"/>
<evidence type="ECO:0000313" key="2">
    <source>
        <dbReference type="EMBL" id="GMR34765.1"/>
    </source>
</evidence>
<dbReference type="EMBL" id="BTRK01000002">
    <property type="protein sequence ID" value="GMR34765.1"/>
    <property type="molecule type" value="Genomic_DNA"/>
</dbReference>
<evidence type="ECO:0000256" key="1">
    <source>
        <dbReference type="SAM" id="MobiDB-lite"/>
    </source>
</evidence>